<dbReference type="Pfam" id="PF08751">
    <property type="entry name" value="TrwC"/>
    <property type="match status" value="2"/>
</dbReference>
<dbReference type="Pfam" id="PF13604">
    <property type="entry name" value="AAA_30"/>
    <property type="match status" value="1"/>
</dbReference>
<dbReference type="SUPFAM" id="SSF55464">
    <property type="entry name" value="Origin of replication-binding domain, RBD-like"/>
    <property type="match status" value="1"/>
</dbReference>
<dbReference type="Gene3D" id="3.40.50.300">
    <property type="entry name" value="P-loop containing nucleotide triphosphate hydrolases"/>
    <property type="match status" value="2"/>
</dbReference>
<dbReference type="InterPro" id="IPR027417">
    <property type="entry name" value="P-loop_NTPase"/>
</dbReference>
<proteinExistence type="predicted"/>
<dbReference type="RefSeq" id="WP_211649389.1">
    <property type="nucleotide sequence ID" value="NZ_JAFEVO010000001.1"/>
</dbReference>
<dbReference type="InterPro" id="IPR014862">
    <property type="entry name" value="TrwC"/>
</dbReference>
<dbReference type="CDD" id="cd18809">
    <property type="entry name" value="SF1_C_RecD"/>
    <property type="match status" value="1"/>
</dbReference>
<keyword evidence="4" id="KW-1185">Reference proteome</keyword>
<dbReference type="NCBIfam" id="NF041492">
    <property type="entry name" value="MobF"/>
    <property type="match status" value="1"/>
</dbReference>
<protein>
    <submittedName>
        <fullName evidence="3">Relaxase domain-containing protein</fullName>
    </submittedName>
</protein>
<dbReference type="SUPFAM" id="SSF52540">
    <property type="entry name" value="P-loop containing nucleoside triphosphate hydrolases"/>
    <property type="match status" value="2"/>
</dbReference>
<name>A0ABS5M599_9MICO</name>
<evidence type="ECO:0000313" key="3">
    <source>
        <dbReference type="EMBL" id="MBS3182382.1"/>
    </source>
</evidence>
<feature type="domain" description="TrwC relaxase" evidence="2">
    <location>
        <begin position="314"/>
        <end position="393"/>
    </location>
</feature>
<sequence length="1319" mass="145321">MTVTLIGASRDAWGYLMNTVADEHTIDRAEGKAAYYMANGTPPGAWAGSGATALGLDVGAPVEERELVALFGDGVHPITGQQLGRKYNTVLPLEKRIEQKIQAAAADPKNRDLSEAEFEALEDQIRQEVTEKPERQSVAGFEFVFSPPKSVSSWWALADPALKDEIRQAHHAAIQATIEKLETDIIRTRTGADGVAQAHVRGIAAALFDHWDSREGDPQLHTHMLVSNRVQGEDGRWRTIDSRWSLMPAVATAGAYYDGVLMDELSSRFGIEWTVEDVLQRPEQYREWLVESQRPDTPASRQQFSIDAGTNPGSVKWQIDGVPKSLVDEYSSRSKQLNQHVDREIAKYVAKHGHRPTDRTIIKLRQHATFATRTAKAVRSLRDLTQNWRERARPHVGDSFLFADRILDTAAARKDDLPLWSFRHDDVDDEAARDAAEFVLHSLAGARSTWGRRNAETAALRAIAGWRFRSPADRDQTVQRVVDLVLSQAIPLTPKNHLHTPHRFRTADGQDMFHPEARDLFTTREVWDAEDRLLEAGRFLGGPSIEQAIVDARISLPTGTEGRILSSDQAAAVENIVTSGRQVDVLVGPAGAGKTTSLEKLRELWELTHGANTVRGLAPTARAAEVLAESLGIQTENTAKWLHETARGTDTKDGLDYRLQPGELMIVDEASIGGTLALDAIRAQVQAAGAKLLLVGDWAQLAAVDAGGAFGLLASDRQDVAELVNLHRFTADWEADASKLLRLGKTAGLDAYIEHDRVSAGLDETIIDQAVDAWRTDEATVNDAGDRLVSLLIAPTNEMVERLNTIARTWRIEQGDVDATQETAIASGVASPGDRIVTRQNARTLRTDHDRWVKNNDEWVVAGINPDTGDIVAVTGEEYVTLPADYCREHVQLAYATTAHRSQGRTVDTAHTIVDSSASRETFYVAMTRGKRSNKAYVVVDENGDMGDPGALGMTRTWRETLEHVVTKQGGDIAAHDTLREEAERIGSIRQLAAECQTLTADQLEREYLPVLADLNLVDPESPDSPYLGPVLANLRRLETRGHDVPGTITELLATRELDGARDALAVLHYRLNTHLEDLREHDAYARFAPLLTPFGIDSDETRSDLRLGRMLTALEGAADTTLEDAVRGSLERMDRGSTRDVAARLAHLLRTEYRIDPDALDAPDHLRSADTAHHIAGLIEPAPDFGDPDFGQALKDRELAMQLRAELVVDRAIADKEPWLEALGEQLPGAETEWRRRAITVACFRDLYGVDTDEPLGREHAHARNRERDRQIAAAALRVDPAAQPADRAGSPFDPPMRSSIGLPIGGDAPASQFRYGH</sequence>
<accession>A0ABS5M599</accession>
<dbReference type="Proteomes" id="UP000811492">
    <property type="component" value="Unassembled WGS sequence"/>
</dbReference>
<evidence type="ECO:0000256" key="1">
    <source>
        <dbReference type="SAM" id="MobiDB-lite"/>
    </source>
</evidence>
<dbReference type="Gene3D" id="2.30.30.940">
    <property type="match status" value="1"/>
</dbReference>
<evidence type="ECO:0000259" key="2">
    <source>
        <dbReference type="Pfam" id="PF08751"/>
    </source>
</evidence>
<feature type="domain" description="TrwC relaxase" evidence="2">
    <location>
        <begin position="14"/>
        <end position="276"/>
    </location>
</feature>
<evidence type="ECO:0000313" key="4">
    <source>
        <dbReference type="Proteomes" id="UP000811492"/>
    </source>
</evidence>
<gene>
    <name evidence="3" type="ORF">JSQ98_09285</name>
</gene>
<organism evidence="3 4">
    <name type="scientific">Leucobacter manosquensis</name>
    <dbReference type="NCBI Taxonomy" id="2810611"/>
    <lineage>
        <taxon>Bacteria</taxon>
        <taxon>Bacillati</taxon>
        <taxon>Actinomycetota</taxon>
        <taxon>Actinomycetes</taxon>
        <taxon>Micrococcales</taxon>
        <taxon>Microbacteriaceae</taxon>
        <taxon>Leucobacter</taxon>
    </lineage>
</organism>
<comment type="caution">
    <text evidence="3">The sequence shown here is derived from an EMBL/GenBank/DDBJ whole genome shotgun (WGS) entry which is preliminary data.</text>
</comment>
<reference evidence="3 4" key="1">
    <citation type="submission" date="2021-02" db="EMBL/GenBank/DDBJ databases">
        <title>Draft genome and description of Leucobacter sp nov strain Marseille-Q4368.</title>
        <authorList>
            <person name="Boxberger M."/>
            <person name="La Scola B."/>
        </authorList>
    </citation>
    <scope>NUCLEOTIDE SEQUENCE [LARGE SCALE GENOMIC DNA]</scope>
    <source>
        <strain evidence="3 4">Marseille-Q4368</strain>
    </source>
</reference>
<dbReference type="EMBL" id="JAFEVO010000001">
    <property type="protein sequence ID" value="MBS3182382.1"/>
    <property type="molecule type" value="Genomic_DNA"/>
</dbReference>
<feature type="region of interest" description="Disordered" evidence="1">
    <location>
        <begin position="1279"/>
        <end position="1319"/>
    </location>
</feature>